<evidence type="ECO:0000256" key="1">
    <source>
        <dbReference type="HAMAP-Rule" id="MF_02128"/>
    </source>
</evidence>
<dbReference type="Gene3D" id="3.90.650.10">
    <property type="entry name" value="PurM-like C-terminal domain"/>
    <property type="match status" value="1"/>
</dbReference>
<evidence type="ECO:0000313" key="5">
    <source>
        <dbReference type="Proteomes" id="UP001589700"/>
    </source>
</evidence>
<dbReference type="Gene3D" id="3.30.1330.10">
    <property type="entry name" value="PurM-like, N-terminal domain"/>
    <property type="match status" value="1"/>
</dbReference>
<keyword evidence="1" id="KW-0547">Nucleotide-binding</keyword>
<keyword evidence="1" id="KW-0067">ATP-binding</keyword>
<comment type="miscellaneous">
    <text evidence="1">Reaction mechanism of ThiL seems to utilize a direct, inline transfer of the gamma-phosphate of ATP to TMP rather than a phosphorylated enzyme intermediate.</text>
</comment>
<feature type="binding site" evidence="1">
    <location>
        <position position="304"/>
    </location>
    <ligand>
        <name>substrate</name>
    </ligand>
</feature>
<keyword evidence="1 4" id="KW-0418">Kinase</keyword>
<dbReference type="HAMAP" id="MF_02128">
    <property type="entry name" value="TMP_kinase"/>
    <property type="match status" value="1"/>
</dbReference>
<comment type="pathway">
    <text evidence="1">Cofactor biosynthesis; thiamine diphosphate biosynthesis; thiamine diphosphate from thiamine phosphate: step 1/1.</text>
</comment>
<feature type="binding site" evidence="1">
    <location>
        <position position="348"/>
    </location>
    <ligand>
        <name>substrate</name>
    </ligand>
</feature>
<keyword evidence="1" id="KW-0784">Thiamine biosynthesis</keyword>
<dbReference type="PANTHER" id="PTHR30270">
    <property type="entry name" value="THIAMINE-MONOPHOSPHATE KINASE"/>
    <property type="match status" value="1"/>
</dbReference>
<feature type="binding site" evidence="1">
    <location>
        <position position="32"/>
    </location>
    <ligand>
        <name>Mg(2+)</name>
        <dbReference type="ChEBI" id="CHEBI:18420"/>
        <label>4</label>
    </ligand>
</feature>
<dbReference type="InterPro" id="IPR016188">
    <property type="entry name" value="PurM-like_N"/>
</dbReference>
<reference evidence="4 5" key="1">
    <citation type="submission" date="2024-09" db="EMBL/GenBank/DDBJ databases">
        <authorList>
            <person name="Sun Q."/>
            <person name="Mori K."/>
        </authorList>
    </citation>
    <scope>NUCLEOTIDE SEQUENCE [LARGE SCALE GENOMIC DNA]</scope>
    <source>
        <strain evidence="4 5">CCM 7659</strain>
    </source>
</reference>
<feature type="binding site" evidence="1">
    <location>
        <position position="76"/>
    </location>
    <ligand>
        <name>Mg(2+)</name>
        <dbReference type="ChEBI" id="CHEBI:18420"/>
        <label>3</label>
    </ligand>
</feature>
<feature type="binding site" evidence="1">
    <location>
        <position position="76"/>
    </location>
    <ligand>
        <name>Mg(2+)</name>
        <dbReference type="ChEBI" id="CHEBI:18420"/>
        <label>4</label>
    </ligand>
</feature>
<feature type="binding site" evidence="1">
    <location>
        <position position="54"/>
    </location>
    <ligand>
        <name>substrate</name>
    </ligand>
</feature>
<feature type="binding site" evidence="1">
    <location>
        <position position="46"/>
    </location>
    <ligand>
        <name>Mg(2+)</name>
        <dbReference type="ChEBI" id="CHEBI:18420"/>
        <label>1</label>
    </ligand>
</feature>
<organism evidence="4 5">
    <name type="scientific">Dietzia aerolata</name>
    <dbReference type="NCBI Taxonomy" id="595984"/>
    <lineage>
        <taxon>Bacteria</taxon>
        <taxon>Bacillati</taxon>
        <taxon>Actinomycetota</taxon>
        <taxon>Actinomycetes</taxon>
        <taxon>Mycobacteriales</taxon>
        <taxon>Dietziaceae</taxon>
        <taxon>Dietzia</taxon>
    </lineage>
</organism>
<name>A0ABV5JSQ4_9ACTN</name>
<feature type="binding site" evidence="1">
    <location>
        <position position="32"/>
    </location>
    <ligand>
        <name>Mg(2+)</name>
        <dbReference type="ChEBI" id="CHEBI:18420"/>
        <label>3</label>
    </ligand>
</feature>
<dbReference type="EMBL" id="JBHMDY010000004">
    <property type="protein sequence ID" value="MFB9260118.1"/>
    <property type="molecule type" value="Genomic_DNA"/>
</dbReference>
<comment type="function">
    <text evidence="1">Catalyzes the ATP-dependent phosphorylation of thiamine-monophosphate (TMP) to form thiamine-pyrophosphate (TPP), the active form of vitamin B1.</text>
</comment>
<dbReference type="NCBIfam" id="TIGR01379">
    <property type="entry name" value="thiL"/>
    <property type="match status" value="1"/>
</dbReference>
<dbReference type="Pfam" id="PF00586">
    <property type="entry name" value="AIRS"/>
    <property type="match status" value="1"/>
</dbReference>
<feature type="binding site" evidence="1">
    <location>
        <position position="45"/>
    </location>
    <ligand>
        <name>Mg(2+)</name>
        <dbReference type="ChEBI" id="CHEBI:18420"/>
        <label>4</label>
    </ligand>
</feature>
<feature type="binding site" evidence="1">
    <location>
        <position position="214"/>
    </location>
    <ligand>
        <name>Mg(2+)</name>
        <dbReference type="ChEBI" id="CHEBI:18420"/>
        <label>5</label>
    </ligand>
</feature>
<dbReference type="CDD" id="cd02194">
    <property type="entry name" value="ThiL"/>
    <property type="match status" value="1"/>
</dbReference>
<evidence type="ECO:0000313" key="4">
    <source>
        <dbReference type="EMBL" id="MFB9260118.1"/>
    </source>
</evidence>
<proteinExistence type="inferred from homology"/>
<dbReference type="InterPro" id="IPR036921">
    <property type="entry name" value="PurM-like_N_sf"/>
</dbReference>
<dbReference type="InterPro" id="IPR036676">
    <property type="entry name" value="PurM-like_C_sf"/>
</dbReference>
<keyword evidence="1" id="KW-0479">Metal-binding</keyword>
<feature type="domain" description="PurM-like N-terminal" evidence="3">
    <location>
        <begin position="30"/>
        <end position="140"/>
    </location>
</feature>
<keyword evidence="1 4" id="KW-0808">Transferase</keyword>
<feature type="binding site" evidence="1">
    <location>
        <position position="213"/>
    </location>
    <ligand>
        <name>ATP</name>
        <dbReference type="ChEBI" id="CHEBI:30616"/>
    </ligand>
</feature>
<dbReference type="PANTHER" id="PTHR30270:SF0">
    <property type="entry name" value="THIAMINE-MONOPHOSPHATE KINASE"/>
    <property type="match status" value="1"/>
</dbReference>
<dbReference type="RefSeq" id="WP_380023397.1">
    <property type="nucleotide sequence ID" value="NZ_JBHMDY010000004.1"/>
</dbReference>
<protein>
    <recommendedName>
        <fullName evidence="1">Thiamine-monophosphate kinase</fullName>
        <shortName evidence="1">TMP kinase</shortName>
        <shortName evidence="1">Thiamine-phosphate kinase</shortName>
        <ecNumber evidence="1">2.7.4.16</ecNumber>
    </recommendedName>
</protein>
<feature type="region of interest" description="Disordered" evidence="2">
    <location>
        <begin position="252"/>
        <end position="276"/>
    </location>
</feature>
<comment type="caution">
    <text evidence="1">Lacks conserved residue(s) required for the propagation of feature annotation.</text>
</comment>
<accession>A0ABV5JSQ4</accession>
<keyword evidence="5" id="KW-1185">Reference proteome</keyword>
<feature type="binding site" evidence="1">
    <location>
        <position position="211"/>
    </location>
    <ligand>
        <name>Mg(2+)</name>
        <dbReference type="ChEBI" id="CHEBI:18420"/>
        <label>3</label>
    </ligand>
</feature>
<dbReference type="SUPFAM" id="SSF56042">
    <property type="entry name" value="PurM C-terminal domain-like"/>
    <property type="match status" value="1"/>
</dbReference>
<feature type="binding site" evidence="1">
    <location>
        <position position="47"/>
    </location>
    <ligand>
        <name>Mg(2+)</name>
        <dbReference type="ChEBI" id="CHEBI:18420"/>
        <label>2</label>
    </ligand>
</feature>
<keyword evidence="1" id="KW-0460">Magnesium</keyword>
<comment type="caution">
    <text evidence="4">The sequence shown here is derived from an EMBL/GenBank/DDBJ whole genome shotgun (WGS) entry which is preliminary data.</text>
</comment>
<dbReference type="Proteomes" id="UP001589700">
    <property type="component" value="Unassembled WGS sequence"/>
</dbReference>
<comment type="catalytic activity">
    <reaction evidence="1">
        <text>thiamine phosphate + ATP = thiamine diphosphate + ADP</text>
        <dbReference type="Rhea" id="RHEA:15913"/>
        <dbReference type="ChEBI" id="CHEBI:30616"/>
        <dbReference type="ChEBI" id="CHEBI:37575"/>
        <dbReference type="ChEBI" id="CHEBI:58937"/>
        <dbReference type="ChEBI" id="CHEBI:456216"/>
        <dbReference type="EC" id="2.7.4.16"/>
    </reaction>
</comment>
<dbReference type="PIRSF" id="PIRSF005303">
    <property type="entry name" value="Thiam_monoph_kin"/>
    <property type="match status" value="1"/>
</dbReference>
<evidence type="ECO:0000259" key="3">
    <source>
        <dbReference type="Pfam" id="PF00586"/>
    </source>
</evidence>
<feature type="binding site" evidence="1">
    <location>
        <position position="76"/>
    </location>
    <ligand>
        <name>Mg(2+)</name>
        <dbReference type="ChEBI" id="CHEBI:18420"/>
        <label>2</label>
    </ligand>
</feature>
<feature type="binding site" evidence="1">
    <location>
        <position position="124"/>
    </location>
    <ligand>
        <name>Mg(2+)</name>
        <dbReference type="ChEBI" id="CHEBI:18420"/>
        <label>1</label>
    </ligand>
</feature>
<dbReference type="GO" id="GO:0009030">
    <property type="term" value="F:thiamine-phosphate kinase activity"/>
    <property type="evidence" value="ECO:0007669"/>
    <property type="project" value="UniProtKB-EC"/>
</dbReference>
<dbReference type="EC" id="2.7.4.16" evidence="1"/>
<sequence>MTVAEAGEAAVLEVLSGAAGDVGDDPVGNGDDAAVLGPADATVVTTDMLVEGTHFRLDLTNWRDLGRRAVAQNVSDVLAMGADCSRILVALAVPGHTEMDQIAHLAAGIHAEAARSGAVVVGGDLTSAGVVVVGVTAIGTLPRGAAPLRIDGARPGDRIGLTGLPGRSAAGLALLLAGHPGGDLAAAHRVPHTPIGSGTAARRAGASALTDVSDGLLRDLSGLTRASGVTADLDAAALPVDPGLRRAAVTLTDGDAGKGKVKGQKQSPGDDDDNAVPAAAVSTHDESDPIISARVMDWILDGGEDHGLLGTFPPGVEVPAEFTLIGTIREGAPGEVTVDGVARTPGGWDSARGAN</sequence>
<dbReference type="InterPro" id="IPR006283">
    <property type="entry name" value="ThiL-like"/>
</dbReference>
<gene>
    <name evidence="1 4" type="primary">thiL</name>
    <name evidence="4" type="ORF">ACFFVD_09915</name>
</gene>
<dbReference type="SUPFAM" id="SSF55326">
    <property type="entry name" value="PurM N-terminal domain-like"/>
    <property type="match status" value="1"/>
</dbReference>
<feature type="binding site" evidence="1">
    <location>
        <begin position="123"/>
        <end position="124"/>
    </location>
    <ligand>
        <name>ATP</name>
        <dbReference type="ChEBI" id="CHEBI:30616"/>
    </ligand>
</feature>
<evidence type="ECO:0000256" key="2">
    <source>
        <dbReference type="SAM" id="MobiDB-lite"/>
    </source>
</evidence>
<comment type="similarity">
    <text evidence="1">Belongs to the thiamine-monophosphate kinase family.</text>
</comment>
<feature type="binding site" evidence="1">
    <location>
        <position position="47"/>
    </location>
    <ligand>
        <name>Mg(2+)</name>
        <dbReference type="ChEBI" id="CHEBI:18420"/>
        <label>1</label>
    </ligand>
</feature>